<dbReference type="Pfam" id="PF10294">
    <property type="entry name" value="Methyltransf_16"/>
    <property type="match status" value="1"/>
</dbReference>
<dbReference type="GO" id="GO:0008757">
    <property type="term" value="F:S-adenosylmethionine-dependent methyltransferase activity"/>
    <property type="evidence" value="ECO:0007669"/>
    <property type="project" value="UniProtKB-ARBA"/>
</dbReference>
<sequence>MDAQLFALLRCFFSLTSPSELQFPDNCSLTQINNFLVNNILLNDHFRAYPPSDQYQQRFWKWAIENLEDRARKCIEEEFYADFEIDARIYNHYVSLMPGSGPATGSMQPSIRSQICGRGLPGRAAPQHSYITHYWNPRNPNRSTSEFSINLSQYQTTTLLESRTTIENGTTGLRTWMASFVLSHYVIKHPEVITSRRVLELGSGIGFLGIVVASLQKFWESKDQSSPLSSLFLTDVNNEVLLRCRDNINLSCNLSSRHHNIHFLNLDWSESTDSIQCSALKTLIQHKIDPDVILGADVVFDPSLIPFLVGTLKIALFQTESRSPRYAIIALTVRNESTVNIFIAHVRESHLVIEEMNTGIDETTFSETFETHSSFESVKMFRIMKAT</sequence>
<comment type="caution">
    <text evidence="2">The sequence shown here is derived from an EMBL/GenBank/DDBJ whole genome shotgun (WGS) entry which is preliminary data.</text>
</comment>
<dbReference type="EMBL" id="JAFIQS010000001">
    <property type="protein sequence ID" value="KAG5173813.1"/>
    <property type="molecule type" value="Genomic_DNA"/>
</dbReference>
<proteinExistence type="predicted"/>
<dbReference type="PANTHER" id="PTHR14614:SF130">
    <property type="entry name" value="PROTEIN-LYSINE N-METHYLTRANSFERASE EEF2KMT"/>
    <property type="match status" value="1"/>
</dbReference>
<dbReference type="SUPFAM" id="SSF53335">
    <property type="entry name" value="S-adenosyl-L-methionine-dependent methyltransferases"/>
    <property type="match status" value="1"/>
</dbReference>
<accession>A0A8H7Y6W2</accession>
<evidence type="ECO:0000256" key="1">
    <source>
        <dbReference type="SAM" id="SignalP"/>
    </source>
</evidence>
<dbReference type="InterPro" id="IPR019410">
    <property type="entry name" value="Methyltransf_16"/>
</dbReference>
<dbReference type="AlphaFoldDB" id="A0A8H7Y6W2"/>
<protein>
    <submittedName>
        <fullName evidence="2">Uncharacterized protein</fullName>
    </submittedName>
</protein>
<feature type="chain" id="PRO_5034426534" evidence="1">
    <location>
        <begin position="19"/>
        <end position="387"/>
    </location>
</feature>
<dbReference type="PANTHER" id="PTHR14614">
    <property type="entry name" value="HEPATOCELLULAR CARCINOMA-ASSOCIATED ANTIGEN"/>
    <property type="match status" value="1"/>
</dbReference>
<dbReference type="OrthoDB" id="194386at2759"/>
<dbReference type="InterPro" id="IPR029063">
    <property type="entry name" value="SAM-dependent_MTases_sf"/>
</dbReference>
<keyword evidence="1" id="KW-0732">Signal</keyword>
<reference evidence="2" key="1">
    <citation type="submission" date="2021-02" db="EMBL/GenBank/DDBJ databases">
        <title>Psilocybe cubensis genome.</title>
        <authorList>
            <person name="Mckernan K.J."/>
            <person name="Crawford S."/>
            <person name="Trippe A."/>
            <person name="Kane L.T."/>
            <person name="Mclaughlin S."/>
        </authorList>
    </citation>
    <scope>NUCLEOTIDE SEQUENCE [LARGE SCALE GENOMIC DNA]</scope>
    <source>
        <strain evidence="2">MGC-MH-2018</strain>
    </source>
</reference>
<name>A0A8H7Y6W2_PSICU</name>
<gene>
    <name evidence="2" type="ORF">JR316_000470</name>
</gene>
<evidence type="ECO:0000313" key="2">
    <source>
        <dbReference type="EMBL" id="KAG5173813.1"/>
    </source>
</evidence>
<dbReference type="GO" id="GO:0005737">
    <property type="term" value="C:cytoplasm"/>
    <property type="evidence" value="ECO:0007669"/>
    <property type="project" value="TreeGrafter"/>
</dbReference>
<organism evidence="2">
    <name type="scientific">Psilocybe cubensis</name>
    <name type="common">Psychedelic mushroom</name>
    <name type="synonym">Stropharia cubensis</name>
    <dbReference type="NCBI Taxonomy" id="181762"/>
    <lineage>
        <taxon>Eukaryota</taxon>
        <taxon>Fungi</taxon>
        <taxon>Dikarya</taxon>
        <taxon>Basidiomycota</taxon>
        <taxon>Agaricomycotina</taxon>
        <taxon>Agaricomycetes</taxon>
        <taxon>Agaricomycetidae</taxon>
        <taxon>Agaricales</taxon>
        <taxon>Agaricineae</taxon>
        <taxon>Strophariaceae</taxon>
        <taxon>Psilocybe</taxon>
    </lineage>
</organism>
<feature type="signal peptide" evidence="1">
    <location>
        <begin position="1"/>
        <end position="18"/>
    </location>
</feature>
<dbReference type="Gene3D" id="3.40.50.150">
    <property type="entry name" value="Vaccinia Virus protein VP39"/>
    <property type="match status" value="1"/>
</dbReference>